<dbReference type="GO" id="GO:0047372">
    <property type="term" value="F:monoacylglycerol lipase activity"/>
    <property type="evidence" value="ECO:0007669"/>
    <property type="project" value="TreeGrafter"/>
</dbReference>
<dbReference type="SUPFAM" id="SSF53474">
    <property type="entry name" value="alpha/beta-Hydrolases"/>
    <property type="match status" value="1"/>
</dbReference>
<dbReference type="InterPro" id="IPR029058">
    <property type="entry name" value="AB_hydrolase_fold"/>
</dbReference>
<reference evidence="2 3" key="1">
    <citation type="journal article" date="2011" name="Science">
        <title>Comparative functional genomics of the fission yeasts.</title>
        <authorList>
            <person name="Rhind N."/>
            <person name="Chen Z."/>
            <person name="Yassour M."/>
            <person name="Thompson D.A."/>
            <person name="Haas B.J."/>
            <person name="Habib N."/>
            <person name="Wapinski I."/>
            <person name="Roy S."/>
            <person name="Lin M.F."/>
            <person name="Heiman D.I."/>
            <person name="Young S.K."/>
            <person name="Furuya K."/>
            <person name="Guo Y."/>
            <person name="Pidoux A."/>
            <person name="Chen H.M."/>
            <person name="Robbertse B."/>
            <person name="Goldberg J.M."/>
            <person name="Aoki K."/>
            <person name="Bayne E.H."/>
            <person name="Berlin A.M."/>
            <person name="Desjardins C.A."/>
            <person name="Dobbs E."/>
            <person name="Dukaj L."/>
            <person name="Fan L."/>
            <person name="FitzGerald M.G."/>
            <person name="French C."/>
            <person name="Gujja S."/>
            <person name="Hansen K."/>
            <person name="Keifenheim D."/>
            <person name="Levin J.Z."/>
            <person name="Mosher R.A."/>
            <person name="Mueller C.A."/>
            <person name="Pfiffner J."/>
            <person name="Priest M."/>
            <person name="Russ C."/>
            <person name="Smialowska A."/>
            <person name="Swoboda P."/>
            <person name="Sykes S.M."/>
            <person name="Vaughn M."/>
            <person name="Vengrova S."/>
            <person name="Yoder R."/>
            <person name="Zeng Q."/>
            <person name="Allshire R."/>
            <person name="Baulcombe D."/>
            <person name="Birren B.W."/>
            <person name="Brown W."/>
            <person name="Ekwall K."/>
            <person name="Kellis M."/>
            <person name="Leatherwood J."/>
            <person name="Levin H."/>
            <person name="Margalit H."/>
            <person name="Martienssen R."/>
            <person name="Nieduszynski C.A."/>
            <person name="Spatafora J.W."/>
            <person name="Friedman N."/>
            <person name="Dalgaard J.Z."/>
            <person name="Baumann P."/>
            <person name="Niki H."/>
            <person name="Regev A."/>
            <person name="Nusbaum C."/>
        </authorList>
    </citation>
    <scope>NUCLEOTIDE SEQUENCE [LARGE SCALE GENOMIC DNA]</scope>
    <source>
        <strain evidence="3">OY26 / ATCC MYA-4695 / CBS 11777 / NBRC 106824 / NRRL Y48691</strain>
    </source>
</reference>
<dbReference type="InterPro" id="IPR050266">
    <property type="entry name" value="AB_hydrolase_sf"/>
</dbReference>
<name>S9X1C0_SCHCR</name>
<organism evidence="2 3">
    <name type="scientific">Schizosaccharomyces cryophilus (strain OY26 / ATCC MYA-4695 / CBS 11777 / NBRC 106824 / NRRL Y48691)</name>
    <name type="common">Fission yeast</name>
    <dbReference type="NCBI Taxonomy" id="653667"/>
    <lineage>
        <taxon>Eukaryota</taxon>
        <taxon>Fungi</taxon>
        <taxon>Dikarya</taxon>
        <taxon>Ascomycota</taxon>
        <taxon>Taphrinomycotina</taxon>
        <taxon>Schizosaccharomycetes</taxon>
        <taxon>Schizosaccharomycetales</taxon>
        <taxon>Schizosaccharomycetaceae</taxon>
        <taxon>Schizosaccharomyces</taxon>
    </lineage>
</organism>
<dbReference type="STRING" id="653667.S9X1C0"/>
<dbReference type="GO" id="GO:0016020">
    <property type="term" value="C:membrane"/>
    <property type="evidence" value="ECO:0007669"/>
    <property type="project" value="TreeGrafter"/>
</dbReference>
<dbReference type="HOGENOM" id="CLU_761078_0_0_1"/>
<feature type="domain" description="AB hydrolase-1" evidence="1">
    <location>
        <begin position="98"/>
        <end position="337"/>
    </location>
</feature>
<gene>
    <name evidence="2" type="ORF">SPOG_00533</name>
</gene>
<dbReference type="RefSeq" id="XP_013024161.1">
    <property type="nucleotide sequence ID" value="XM_013168707.1"/>
</dbReference>
<dbReference type="GO" id="GO:0046464">
    <property type="term" value="P:acylglycerol catabolic process"/>
    <property type="evidence" value="ECO:0007669"/>
    <property type="project" value="TreeGrafter"/>
</dbReference>
<dbReference type="PANTHER" id="PTHR43798:SF5">
    <property type="entry name" value="MONOACYLGLYCEROL LIPASE ABHD6"/>
    <property type="match status" value="1"/>
</dbReference>
<dbReference type="Pfam" id="PF00561">
    <property type="entry name" value="Abhydrolase_1"/>
    <property type="match status" value="1"/>
</dbReference>
<dbReference type="EMBL" id="KE546992">
    <property type="protein sequence ID" value="EPY50932.1"/>
    <property type="molecule type" value="Genomic_DNA"/>
</dbReference>
<dbReference type="InterPro" id="IPR000073">
    <property type="entry name" value="AB_hydrolase_1"/>
</dbReference>
<dbReference type="OMA" id="IWNRESD"/>
<proteinExistence type="predicted"/>
<dbReference type="Gene3D" id="3.40.50.1820">
    <property type="entry name" value="alpha/beta hydrolase"/>
    <property type="match status" value="1"/>
</dbReference>
<dbReference type="OrthoDB" id="428974at2759"/>
<dbReference type="AlphaFoldDB" id="S9X1C0"/>
<evidence type="ECO:0000313" key="2">
    <source>
        <dbReference type="EMBL" id="EPY50932.1"/>
    </source>
</evidence>
<dbReference type="eggNOG" id="ENOG502SB79">
    <property type="taxonomic scope" value="Eukaryota"/>
</dbReference>
<dbReference type="Proteomes" id="UP000015464">
    <property type="component" value="Unassembled WGS sequence"/>
</dbReference>
<dbReference type="PRINTS" id="PR00111">
    <property type="entry name" value="ABHYDROLASE"/>
</dbReference>
<dbReference type="PANTHER" id="PTHR43798">
    <property type="entry name" value="MONOACYLGLYCEROL LIPASE"/>
    <property type="match status" value="1"/>
</dbReference>
<accession>S9X1C0</accession>
<evidence type="ECO:0000259" key="1">
    <source>
        <dbReference type="Pfam" id="PF00561"/>
    </source>
</evidence>
<keyword evidence="3" id="KW-1185">Reference proteome</keyword>
<evidence type="ECO:0000313" key="3">
    <source>
        <dbReference type="Proteomes" id="UP000015464"/>
    </source>
</evidence>
<protein>
    <submittedName>
        <fullName evidence="2">Carboxylic ester hydrolase activity</fullName>
    </submittedName>
</protein>
<sequence length="352" mass="40068">MIALLFFLLGIAILFLLSLYLHDAYLAVKFQMYVDQQKEQMRSHLNKQADPNSFFFATDLSKNVEENCRLDYQYQVAYYLRTAADTSFDKNTGRSSKTFVFLHGLGGQMAQFEGLINLIPPEYTVFSLDYCGCGLSKRAFNSHLGRSPRELSTEGLTTIVEKVIEKHIFPSDSIVLVGHSMGTSIAARLAKRLGKKCEALVLLAPKNCFNKSELELVQRIKKIPSPIFSLYRLFDRFQGLKSPSVNRCFSSKATQAQRAQLWIWNRESDTYVWKMMLMGIESVLASSFTFPSVPTLIITGNEDSLSPSSEKELYQDIQGDFSFQVVEAGHCLLMEKPYEIYQKIHNFLRLSS</sequence>
<keyword evidence="2" id="KW-0378">Hydrolase</keyword>
<dbReference type="GeneID" id="25034865"/>